<sequence length="690" mass="73377">MYALPNRRGGHRKRLSALRLSSDSTVTTLPVYTSPPSHRQSDLPEIPSEQPPAYSDSAEEADEDTDPSEAESSTAYIPSPPPSIPVSPRRARRSQGSSRSSHRRQKSIASASDPFLDSLLERSVHALEMSNALLQSSMSTQTSLSAVLADDSEADRHLEERAQLLTSHIRGNRDQQRSWMDDLDEITRGVEGLVNGDSSDEEGSQIPPQSSISRSLPSSSGFSEHMRSRRSRRGSADFRGQHARASQSTTNLQLSVHERNDFVAPAPRAITMYVDSSEAADLIALPPTLGVRPASRAPPTPLINQTGFATPAPELELTPASAPARAGRPSSRAAEMLASYVMPRRSSFSSSSPPTSRTPRRSSSSSTSTAKRPRVSPPPPIRIDALSCGSSTALSSRSMSPVHGSPALRQHRPLTPPIEELSTSSASSESATLHVDRTVESLRDILKKQRSVSQALGKARSSSTHSAPPIPRPSLLSPPSVAPVFSTSTATASVSRLFTKGKHTTSRAQSPPKQSSMKKSSAPSTPVVPSPAMSSPSPSMLHVPDLFGLGRSRSAGSSGASTPKRISFIEPESYSSSKPEGSSSQFLATKTRSKSKSKSSLKDRDLTGKGKGKAKDGADGDGESAKMGWWTSWLLGAAGTESGSALGLGVDRVRSEERYAYGSSRASASPAVGTWSMRHGYGGSVEEWGV</sequence>
<feature type="compositionally biased region" description="Low complexity" evidence="1">
    <location>
        <begin position="343"/>
        <end position="369"/>
    </location>
</feature>
<feature type="compositionally biased region" description="Low complexity" evidence="1">
    <location>
        <begin position="570"/>
        <end position="584"/>
    </location>
</feature>
<feature type="compositionally biased region" description="Low complexity" evidence="1">
    <location>
        <begin position="473"/>
        <end position="483"/>
    </location>
</feature>
<proteinExistence type="predicted"/>
<feature type="compositionally biased region" description="Acidic residues" evidence="1">
    <location>
        <begin position="57"/>
        <end position="69"/>
    </location>
</feature>
<feature type="compositionally biased region" description="Polar residues" evidence="1">
    <location>
        <begin position="388"/>
        <end position="399"/>
    </location>
</feature>
<feature type="region of interest" description="Disordered" evidence="1">
    <location>
        <begin position="1"/>
        <end position="110"/>
    </location>
</feature>
<reference evidence="2" key="1">
    <citation type="submission" date="2019-01" db="EMBL/GenBank/DDBJ databases">
        <title>Draft genome sequences of three monokaryotic isolates of the white-rot basidiomycete fungus Dichomitus squalens.</title>
        <authorList>
            <consortium name="DOE Joint Genome Institute"/>
            <person name="Lopez S.C."/>
            <person name="Andreopoulos B."/>
            <person name="Pangilinan J."/>
            <person name="Lipzen A."/>
            <person name="Riley R."/>
            <person name="Ahrendt S."/>
            <person name="Ng V."/>
            <person name="Barry K."/>
            <person name="Daum C."/>
            <person name="Grigoriev I.V."/>
            <person name="Hilden K.S."/>
            <person name="Makela M.R."/>
            <person name="de Vries R.P."/>
        </authorList>
    </citation>
    <scope>NUCLEOTIDE SEQUENCE [LARGE SCALE GENOMIC DNA]</scope>
    <source>
        <strain evidence="2">OM18370.1</strain>
    </source>
</reference>
<feature type="compositionally biased region" description="Low complexity" evidence="1">
    <location>
        <begin position="420"/>
        <end position="433"/>
    </location>
</feature>
<feature type="region of interest" description="Disordered" evidence="1">
    <location>
        <begin position="343"/>
        <end position="435"/>
    </location>
</feature>
<evidence type="ECO:0000313" key="2">
    <source>
        <dbReference type="EMBL" id="TBU33038.1"/>
    </source>
</evidence>
<accession>A0A4Q9MZX1</accession>
<feature type="region of interest" description="Disordered" evidence="1">
    <location>
        <begin position="192"/>
        <end position="256"/>
    </location>
</feature>
<feature type="compositionally biased region" description="Low complexity" evidence="1">
    <location>
        <begin position="550"/>
        <end position="561"/>
    </location>
</feature>
<dbReference type="EMBL" id="ML143392">
    <property type="protein sequence ID" value="TBU33038.1"/>
    <property type="molecule type" value="Genomic_DNA"/>
</dbReference>
<feature type="compositionally biased region" description="Low complexity" evidence="1">
    <location>
        <begin position="204"/>
        <end position="220"/>
    </location>
</feature>
<name>A0A4Q9MZX1_9APHY</name>
<dbReference type="Proteomes" id="UP000292957">
    <property type="component" value="Unassembled WGS sequence"/>
</dbReference>
<dbReference type="AlphaFoldDB" id="A0A4Q9MZX1"/>
<gene>
    <name evidence="2" type="ORF">BD311DRAFT_749092</name>
</gene>
<feature type="region of interest" description="Disordered" evidence="1">
    <location>
        <begin position="497"/>
        <end position="624"/>
    </location>
</feature>
<feature type="compositionally biased region" description="Polar residues" evidence="1">
    <location>
        <begin position="19"/>
        <end position="38"/>
    </location>
</feature>
<feature type="compositionally biased region" description="Basic and acidic residues" evidence="1">
    <location>
        <begin position="600"/>
        <end position="618"/>
    </location>
</feature>
<feature type="compositionally biased region" description="Polar residues" evidence="1">
    <location>
        <begin position="244"/>
        <end position="254"/>
    </location>
</feature>
<evidence type="ECO:0000256" key="1">
    <source>
        <dbReference type="SAM" id="MobiDB-lite"/>
    </source>
</evidence>
<organism evidence="2">
    <name type="scientific">Dichomitus squalens</name>
    <dbReference type="NCBI Taxonomy" id="114155"/>
    <lineage>
        <taxon>Eukaryota</taxon>
        <taxon>Fungi</taxon>
        <taxon>Dikarya</taxon>
        <taxon>Basidiomycota</taxon>
        <taxon>Agaricomycotina</taxon>
        <taxon>Agaricomycetes</taxon>
        <taxon>Polyporales</taxon>
        <taxon>Polyporaceae</taxon>
        <taxon>Dichomitus</taxon>
    </lineage>
</organism>
<feature type="compositionally biased region" description="Low complexity" evidence="1">
    <location>
        <begin position="508"/>
        <end position="540"/>
    </location>
</feature>
<protein>
    <submittedName>
        <fullName evidence="2">Uncharacterized protein</fullName>
    </submittedName>
</protein>
<feature type="region of interest" description="Disordered" evidence="1">
    <location>
        <begin position="451"/>
        <end position="483"/>
    </location>
</feature>
<dbReference type="OrthoDB" id="3254377at2759"/>